<reference evidence="8 9" key="1">
    <citation type="journal article" date="2019" name="Indoor Air">
        <title>Impacts of indoor surface finishes on bacterial viability.</title>
        <authorList>
            <person name="Hu J."/>
            <person name="Maamar S.B."/>
            <person name="Glawe A.J."/>
            <person name="Gottel N."/>
            <person name="Gilbert J.A."/>
            <person name="Hartmann E.M."/>
        </authorList>
    </citation>
    <scope>NUCLEOTIDE SEQUENCE [LARGE SCALE GENOMIC DNA]</scope>
    <source>
        <strain evidence="8 9">AF060A6</strain>
    </source>
</reference>
<dbReference type="GO" id="GO:0009847">
    <property type="term" value="P:spore germination"/>
    <property type="evidence" value="ECO:0007669"/>
    <property type="project" value="UniProtKB-UniRule"/>
</dbReference>
<gene>
    <name evidence="8" type="ORF">E1I69_21770</name>
</gene>
<evidence type="ECO:0000313" key="9">
    <source>
        <dbReference type="Proteomes" id="UP000306477"/>
    </source>
</evidence>
<accession>A0A4S3PJK4</accession>
<comment type="caution">
    <text evidence="8">The sequence shown here is derived from an EMBL/GenBank/DDBJ whole genome shotgun (WGS) entry which is preliminary data.</text>
</comment>
<evidence type="ECO:0000256" key="2">
    <source>
        <dbReference type="ARBA" id="ARBA00005278"/>
    </source>
</evidence>
<evidence type="ECO:0000256" key="5">
    <source>
        <dbReference type="ARBA" id="ARBA00023136"/>
    </source>
</evidence>
<evidence type="ECO:0000256" key="3">
    <source>
        <dbReference type="ARBA" id="ARBA00022692"/>
    </source>
</evidence>
<name>A0A4S3PJK4_9BACI</name>
<feature type="transmembrane region" description="Helical" evidence="7">
    <location>
        <begin position="314"/>
        <end position="336"/>
    </location>
</feature>
<organism evidence="8 9">
    <name type="scientific">Bacillus timonensis</name>
    <dbReference type="NCBI Taxonomy" id="1033734"/>
    <lineage>
        <taxon>Bacteria</taxon>
        <taxon>Bacillati</taxon>
        <taxon>Bacillota</taxon>
        <taxon>Bacilli</taxon>
        <taxon>Bacillales</taxon>
        <taxon>Bacillaceae</taxon>
        <taxon>Bacillus</taxon>
    </lineage>
</organism>
<dbReference type="PANTHER" id="PTHR22550:SF5">
    <property type="entry name" value="LEUCINE ZIPPER PROTEIN 4"/>
    <property type="match status" value="1"/>
</dbReference>
<dbReference type="AlphaFoldDB" id="A0A4S3PJK4"/>
<keyword evidence="5 6" id="KW-0472">Membrane</keyword>
<dbReference type="OrthoDB" id="9772630at2"/>
<dbReference type="Proteomes" id="UP000306477">
    <property type="component" value="Unassembled WGS sequence"/>
</dbReference>
<comment type="subcellular location">
    <subcellularLocation>
        <location evidence="6">Cell membrane</location>
    </subcellularLocation>
    <subcellularLocation>
        <location evidence="1">Membrane</location>
        <topology evidence="1">Multi-pass membrane protein</topology>
    </subcellularLocation>
</comment>
<sequence>MKFTSKRNSHNNNKQQALNEDFFINIFKELDKNIQNIKNIFDSPSDLTIRKFTLGKTNINCALIYVDGLTDKNLIHNHILKSLQIEVIESGKDFSQHPDQLLEELYQKAITISEVKQADTLDDMSLAILSGDTVLLVDGINQGLILGSKGWVNRAVQEPITEGVIRGPREGFIENLRTNTVLIRRRIRDANLRFKSYKIGRRSKKDLVVAYIEGIANPALVKEVERRIDTIDLDDAPESGYIEQWIEDSFLSPFPQMSHTERPDKVATELVQGKVAIVLDGTPFVLIAPVTFGNTLQSPEDYYERWMVGSLIRVLRYFGAFISVFLPSLYIALVSYHPGMIPSKLAFSIASTREGVPVPAFIEAFLMEFTMEMLREAGVRLPKPIGQTIGIVGGLVIGEAAVSAGVVSPIMVIIVAITAVASFALPSYSFAISLRMLRFGFMLAAAVFGFYGIILGYIMINIHIVNLKSFGVPYSTPFAPNFLKDWKDLVIRSPIATLSQRPQYMQTDDKVRMDKDGESS</sequence>
<dbReference type="PANTHER" id="PTHR22550">
    <property type="entry name" value="SPORE GERMINATION PROTEIN"/>
    <property type="match status" value="1"/>
</dbReference>
<protein>
    <submittedName>
        <fullName evidence="8">Spore germination protein</fullName>
    </submittedName>
</protein>
<evidence type="ECO:0000256" key="6">
    <source>
        <dbReference type="PIRNR" id="PIRNR005690"/>
    </source>
</evidence>
<evidence type="ECO:0000256" key="1">
    <source>
        <dbReference type="ARBA" id="ARBA00004141"/>
    </source>
</evidence>
<feature type="transmembrane region" description="Helical" evidence="7">
    <location>
        <begin position="410"/>
        <end position="432"/>
    </location>
</feature>
<proteinExistence type="inferred from homology"/>
<keyword evidence="9" id="KW-1185">Reference proteome</keyword>
<dbReference type="Pfam" id="PF03323">
    <property type="entry name" value="GerA"/>
    <property type="match status" value="1"/>
</dbReference>
<feature type="transmembrane region" description="Helical" evidence="7">
    <location>
        <begin position="439"/>
        <end position="460"/>
    </location>
</feature>
<comment type="similarity">
    <text evidence="2 6">Belongs to the GerABKA family.</text>
</comment>
<evidence type="ECO:0000256" key="7">
    <source>
        <dbReference type="SAM" id="Phobius"/>
    </source>
</evidence>
<evidence type="ECO:0000256" key="4">
    <source>
        <dbReference type="ARBA" id="ARBA00022989"/>
    </source>
</evidence>
<dbReference type="GO" id="GO:0005886">
    <property type="term" value="C:plasma membrane"/>
    <property type="evidence" value="ECO:0007669"/>
    <property type="project" value="UniProtKB-SubCell"/>
</dbReference>
<keyword evidence="4 7" id="KW-1133">Transmembrane helix</keyword>
<evidence type="ECO:0000313" key="8">
    <source>
        <dbReference type="EMBL" id="THE09601.1"/>
    </source>
</evidence>
<dbReference type="InterPro" id="IPR004995">
    <property type="entry name" value="Spore_Ger"/>
</dbReference>
<dbReference type="InterPro" id="IPR050768">
    <property type="entry name" value="UPF0353/GerABKA_families"/>
</dbReference>
<keyword evidence="3 7" id="KW-0812">Transmembrane</keyword>
<dbReference type="EMBL" id="SLUB01000071">
    <property type="protein sequence ID" value="THE09601.1"/>
    <property type="molecule type" value="Genomic_DNA"/>
</dbReference>
<dbReference type="PIRSF" id="PIRSF005690">
    <property type="entry name" value="GerBA"/>
    <property type="match status" value="1"/>
</dbReference>